<evidence type="ECO:0000313" key="7">
    <source>
        <dbReference type="EMBL" id="UNP28172.1"/>
    </source>
</evidence>
<dbReference type="HAMAP" id="MF_00524">
    <property type="entry name" value="Glucokinase"/>
    <property type="match status" value="1"/>
</dbReference>
<dbReference type="EC" id="2.7.1.2" evidence="5"/>
<dbReference type="RefSeq" id="WP_083512600.1">
    <property type="nucleotide sequence ID" value="NZ_CP011131.1"/>
</dbReference>
<dbReference type="CDD" id="cd24008">
    <property type="entry name" value="ASKHA_NBD_GLK"/>
    <property type="match status" value="1"/>
</dbReference>
<dbReference type="SUPFAM" id="SSF53067">
    <property type="entry name" value="Actin-like ATPase domain"/>
    <property type="match status" value="1"/>
</dbReference>
<keyword evidence="8" id="KW-1185">Reference proteome</keyword>
<evidence type="ECO:0000256" key="4">
    <source>
        <dbReference type="ARBA" id="ARBA00022840"/>
    </source>
</evidence>
<protein>
    <recommendedName>
        <fullName evidence="5">Glucokinase</fullName>
        <ecNumber evidence="5">2.7.1.2</ecNumber>
    </recommendedName>
    <alternativeName>
        <fullName evidence="5">Glucose kinase</fullName>
    </alternativeName>
</protein>
<dbReference type="Gene3D" id="3.30.420.40">
    <property type="match status" value="1"/>
</dbReference>
<dbReference type="InterPro" id="IPR050201">
    <property type="entry name" value="Bacterial_glucokinase"/>
</dbReference>
<accession>A0ABY3X6H6</accession>
<dbReference type="InterPro" id="IPR003836">
    <property type="entry name" value="Glucokinase"/>
</dbReference>
<feature type="binding site" evidence="5">
    <location>
        <begin position="6"/>
        <end position="11"/>
    </location>
    <ligand>
        <name>ATP</name>
        <dbReference type="ChEBI" id="CHEBI:30616"/>
    </ligand>
</feature>
<evidence type="ECO:0000256" key="3">
    <source>
        <dbReference type="ARBA" id="ARBA00022777"/>
    </source>
</evidence>
<dbReference type="InterPro" id="IPR043129">
    <property type="entry name" value="ATPase_NBD"/>
</dbReference>
<dbReference type="GO" id="GO:0004340">
    <property type="term" value="F:glucokinase activity"/>
    <property type="evidence" value="ECO:0007669"/>
    <property type="project" value="UniProtKB-EC"/>
</dbReference>
<reference evidence="7 8" key="1">
    <citation type="submission" date="2022-03" db="EMBL/GenBank/DDBJ databases">
        <title>Complete genome sequence of Lysobacter capsici VKM B-2533 and Lysobacter gummosus 10.1.1, promising sources of lytic agents.</title>
        <authorList>
            <person name="Tarlachkov S.V."/>
            <person name="Kudryakova I.V."/>
            <person name="Afoshin A.S."/>
            <person name="Leontyevskaya E.A."/>
            <person name="Leontyevskaya N.V."/>
        </authorList>
    </citation>
    <scope>NUCLEOTIDE SEQUENCE [LARGE SCALE GENOMIC DNA]</scope>
    <source>
        <strain evidence="7 8">10.1.1</strain>
    </source>
</reference>
<evidence type="ECO:0000256" key="1">
    <source>
        <dbReference type="ARBA" id="ARBA00022679"/>
    </source>
</evidence>
<dbReference type="PANTHER" id="PTHR47690:SF1">
    <property type="entry name" value="GLUCOKINASE"/>
    <property type="match status" value="1"/>
</dbReference>
<evidence type="ECO:0000256" key="6">
    <source>
        <dbReference type="RuleBase" id="RU004046"/>
    </source>
</evidence>
<keyword evidence="5" id="KW-0324">Glycolysis</keyword>
<dbReference type="Gene3D" id="3.40.367.20">
    <property type="match status" value="1"/>
</dbReference>
<dbReference type="PANTHER" id="PTHR47690">
    <property type="entry name" value="GLUCOKINASE"/>
    <property type="match status" value="1"/>
</dbReference>
<evidence type="ECO:0000256" key="2">
    <source>
        <dbReference type="ARBA" id="ARBA00022741"/>
    </source>
</evidence>
<evidence type="ECO:0000256" key="5">
    <source>
        <dbReference type="HAMAP-Rule" id="MF_00524"/>
    </source>
</evidence>
<proteinExistence type="inferred from homology"/>
<dbReference type="Proteomes" id="UP000829194">
    <property type="component" value="Chromosome"/>
</dbReference>
<comment type="similarity">
    <text evidence="5 6">Belongs to the bacterial glucokinase family.</text>
</comment>
<keyword evidence="5" id="KW-0963">Cytoplasm</keyword>
<dbReference type="Pfam" id="PF02685">
    <property type="entry name" value="Glucokinase"/>
    <property type="match status" value="1"/>
</dbReference>
<organism evidence="7 8">
    <name type="scientific">Lysobacter gummosus</name>
    <dbReference type="NCBI Taxonomy" id="262324"/>
    <lineage>
        <taxon>Bacteria</taxon>
        <taxon>Pseudomonadati</taxon>
        <taxon>Pseudomonadota</taxon>
        <taxon>Gammaproteobacteria</taxon>
        <taxon>Lysobacterales</taxon>
        <taxon>Lysobacteraceae</taxon>
        <taxon>Lysobacter</taxon>
    </lineage>
</organism>
<keyword evidence="1 5" id="KW-0808">Transferase</keyword>
<keyword evidence="3 5" id="KW-0418">Kinase</keyword>
<dbReference type="EMBL" id="CP093547">
    <property type="protein sequence ID" value="UNP28172.1"/>
    <property type="molecule type" value="Genomic_DNA"/>
</dbReference>
<gene>
    <name evidence="5 7" type="primary">glk</name>
    <name evidence="7" type="ORF">MOV92_16930</name>
</gene>
<comment type="catalytic activity">
    <reaction evidence="5">
        <text>D-glucose + ATP = D-glucose 6-phosphate + ADP + H(+)</text>
        <dbReference type="Rhea" id="RHEA:17825"/>
        <dbReference type="ChEBI" id="CHEBI:4167"/>
        <dbReference type="ChEBI" id="CHEBI:15378"/>
        <dbReference type="ChEBI" id="CHEBI:30616"/>
        <dbReference type="ChEBI" id="CHEBI:61548"/>
        <dbReference type="ChEBI" id="CHEBI:456216"/>
        <dbReference type="EC" id="2.7.1.2"/>
    </reaction>
</comment>
<sequence>MKVLVSDIGGTNARFAMAELGRGAVLLHDSVREYPAAGFASAADAARHFLDELGERADAAVFAVAGRVRLEEASITNHPWQIRTSEIGAALDTSRVALINDFTAQAMAISRLRADDVVAIGAVGWPGFDPRGAQTFAVIGPGTGLGVGGLLVRDGRCFPLETEGGHAGFAPSRPQDLRILECLMRRFGRVSCERLVSGPGLVNLYASVCEVEGVAAESLSPAQINTRAASGDGHCQQAVELFCAAFGSMAGDLVLTLGAWDGVFLAGGVVPKLLDSLQTCGFREAFEAKGRFSAGMAEVPSLAVVHACAGLLGAAAHAAETYDHCVVPVFAHLAPQPVADSLGG</sequence>
<dbReference type="NCBIfam" id="TIGR00749">
    <property type="entry name" value="glk"/>
    <property type="match status" value="1"/>
</dbReference>
<keyword evidence="4 5" id="KW-0067">ATP-binding</keyword>
<evidence type="ECO:0000313" key="8">
    <source>
        <dbReference type="Proteomes" id="UP000829194"/>
    </source>
</evidence>
<name>A0ABY3X6H6_9GAMM</name>
<comment type="subcellular location">
    <subcellularLocation>
        <location evidence="5">Cytoplasm</location>
    </subcellularLocation>
</comment>
<keyword evidence="2 5" id="KW-0547">Nucleotide-binding</keyword>